<sequence>MCKAKKQTIMKKSKIFVFRISKGNESGNPIGRCPLDYSRIKKIIRDLDEAEISPIDYDNNGHLDFIHNELWNIKVLRQGWGIKNLDLNQKIQPWIENYMLSGKIYWDTDIDCNQAKGRWNILKRILDINENDILIIPKTSEKHLNDYNKFTVCQAKETYFFDYPLEIQDFGHCIKIKNIKEFTYDKATLERGDFGTPYLWAVTEVKNHHSRFMKIKDFIQREFEVII</sequence>
<dbReference type="Proteomes" id="UP000293562">
    <property type="component" value="Unassembled WGS sequence"/>
</dbReference>
<evidence type="ECO:0000313" key="2">
    <source>
        <dbReference type="Proteomes" id="UP000293562"/>
    </source>
</evidence>
<keyword evidence="2" id="KW-1185">Reference proteome</keyword>
<dbReference type="EMBL" id="SHKN01000001">
    <property type="protein sequence ID" value="RZT96159.1"/>
    <property type="molecule type" value="Genomic_DNA"/>
</dbReference>
<accession>A0A4Q7VJ46</accession>
<evidence type="ECO:0000313" key="1">
    <source>
        <dbReference type="EMBL" id="RZT96159.1"/>
    </source>
</evidence>
<reference evidence="1 2" key="1">
    <citation type="submission" date="2019-02" db="EMBL/GenBank/DDBJ databases">
        <title>Genomic Encyclopedia of Type Strains, Phase IV (KMG-IV): sequencing the most valuable type-strain genomes for metagenomic binning, comparative biology and taxonomic classification.</title>
        <authorList>
            <person name="Goeker M."/>
        </authorList>
    </citation>
    <scope>NUCLEOTIDE SEQUENCE [LARGE SCALE GENOMIC DNA]</scope>
    <source>
        <strain evidence="1 2">DSM 28825</strain>
    </source>
</reference>
<protein>
    <submittedName>
        <fullName evidence="1">Uncharacterized protein</fullName>
    </submittedName>
</protein>
<name>A0A4Q7VJ46_9BACT</name>
<proteinExistence type="predicted"/>
<gene>
    <name evidence="1" type="ORF">EV201_0792</name>
</gene>
<dbReference type="AlphaFoldDB" id="A0A4Q7VJ46"/>
<organism evidence="1 2">
    <name type="scientific">Ancylomarina subtilis</name>
    <dbReference type="NCBI Taxonomy" id="1639035"/>
    <lineage>
        <taxon>Bacteria</taxon>
        <taxon>Pseudomonadati</taxon>
        <taxon>Bacteroidota</taxon>
        <taxon>Bacteroidia</taxon>
        <taxon>Marinilabiliales</taxon>
        <taxon>Marinifilaceae</taxon>
        <taxon>Ancylomarina</taxon>
    </lineage>
</organism>
<comment type="caution">
    <text evidence="1">The sequence shown here is derived from an EMBL/GenBank/DDBJ whole genome shotgun (WGS) entry which is preliminary data.</text>
</comment>